<feature type="non-terminal residue" evidence="2">
    <location>
        <position position="1"/>
    </location>
</feature>
<dbReference type="AlphaFoldDB" id="A0A392UJP1"/>
<evidence type="ECO:0000256" key="1">
    <source>
        <dbReference type="SAM" id="MobiDB-lite"/>
    </source>
</evidence>
<evidence type="ECO:0000313" key="2">
    <source>
        <dbReference type="EMBL" id="MCI72977.1"/>
    </source>
</evidence>
<evidence type="ECO:0000313" key="3">
    <source>
        <dbReference type="Proteomes" id="UP000265520"/>
    </source>
</evidence>
<comment type="caution">
    <text evidence="2">The sequence shown here is derived from an EMBL/GenBank/DDBJ whole genome shotgun (WGS) entry which is preliminary data.</text>
</comment>
<reference evidence="2 3" key="1">
    <citation type="journal article" date="2018" name="Front. Plant Sci.">
        <title>Red Clover (Trifolium pratense) and Zigzag Clover (T. medium) - A Picture of Genomic Similarities and Differences.</title>
        <authorList>
            <person name="Dluhosova J."/>
            <person name="Istvanek J."/>
            <person name="Nedelnik J."/>
            <person name="Repkova J."/>
        </authorList>
    </citation>
    <scope>NUCLEOTIDE SEQUENCE [LARGE SCALE GENOMIC DNA]</scope>
    <source>
        <strain evidence="3">cv. 10/8</strain>
        <tissue evidence="2">Leaf</tissue>
    </source>
</reference>
<accession>A0A392UJP1</accession>
<name>A0A392UJP1_9FABA</name>
<organism evidence="2 3">
    <name type="scientific">Trifolium medium</name>
    <dbReference type="NCBI Taxonomy" id="97028"/>
    <lineage>
        <taxon>Eukaryota</taxon>
        <taxon>Viridiplantae</taxon>
        <taxon>Streptophyta</taxon>
        <taxon>Embryophyta</taxon>
        <taxon>Tracheophyta</taxon>
        <taxon>Spermatophyta</taxon>
        <taxon>Magnoliopsida</taxon>
        <taxon>eudicotyledons</taxon>
        <taxon>Gunneridae</taxon>
        <taxon>Pentapetalae</taxon>
        <taxon>rosids</taxon>
        <taxon>fabids</taxon>
        <taxon>Fabales</taxon>
        <taxon>Fabaceae</taxon>
        <taxon>Papilionoideae</taxon>
        <taxon>50 kb inversion clade</taxon>
        <taxon>NPAAA clade</taxon>
        <taxon>Hologalegina</taxon>
        <taxon>IRL clade</taxon>
        <taxon>Trifolieae</taxon>
        <taxon>Trifolium</taxon>
    </lineage>
</organism>
<feature type="region of interest" description="Disordered" evidence="1">
    <location>
        <begin position="25"/>
        <end position="51"/>
    </location>
</feature>
<keyword evidence="3" id="KW-1185">Reference proteome</keyword>
<dbReference type="EMBL" id="LXQA010828893">
    <property type="protein sequence ID" value="MCI72977.1"/>
    <property type="molecule type" value="Genomic_DNA"/>
</dbReference>
<dbReference type="Proteomes" id="UP000265520">
    <property type="component" value="Unassembled WGS sequence"/>
</dbReference>
<protein>
    <submittedName>
        <fullName evidence="2">Uncharacterized protein</fullName>
    </submittedName>
</protein>
<proteinExistence type="predicted"/>
<sequence>WNLREKLSKIGSGVKIVKSQHIMAEGMQSAHDAPEPAHEAQQAAPADQFCV</sequence>
<feature type="compositionally biased region" description="Low complexity" evidence="1">
    <location>
        <begin position="39"/>
        <end position="51"/>
    </location>
</feature>